<accession>A0A4R1FPL3</accession>
<dbReference type="InterPro" id="IPR050714">
    <property type="entry name" value="Cobalamin_biosynth_MTase"/>
</dbReference>
<keyword evidence="4 7" id="KW-0808">Transferase</keyword>
<dbReference type="OrthoDB" id="9787825at2"/>
<name>A0A4R1FPL3_9NOCA</name>
<evidence type="ECO:0000313" key="7">
    <source>
        <dbReference type="EMBL" id="TCJ95444.1"/>
    </source>
</evidence>
<evidence type="ECO:0000256" key="5">
    <source>
        <dbReference type="ARBA" id="ARBA00022691"/>
    </source>
</evidence>
<protein>
    <submittedName>
        <fullName evidence="7">Precorrin-6Y C5,15-methyltransferase (Decarboxylating)</fullName>
    </submittedName>
</protein>
<dbReference type="InterPro" id="IPR014776">
    <property type="entry name" value="4pyrrole_Mease_sub2"/>
</dbReference>
<dbReference type="InterPro" id="IPR014008">
    <property type="entry name" value="Cbl_synth_MTase_CbiT"/>
</dbReference>
<dbReference type="GO" id="GO:0009236">
    <property type="term" value="P:cobalamin biosynthetic process"/>
    <property type="evidence" value="ECO:0007669"/>
    <property type="project" value="UniProtKB-UniPathway"/>
</dbReference>
<dbReference type="InterPro" id="IPR029063">
    <property type="entry name" value="SAM-dependent_MTases_sf"/>
</dbReference>
<dbReference type="RefSeq" id="WP_067453583.1">
    <property type="nucleotide sequence ID" value="NZ_SMFR01000003.1"/>
</dbReference>
<organism evidence="7 8">
    <name type="scientific">Nocardia alba</name>
    <dbReference type="NCBI Taxonomy" id="225051"/>
    <lineage>
        <taxon>Bacteria</taxon>
        <taxon>Bacillati</taxon>
        <taxon>Actinomycetota</taxon>
        <taxon>Actinomycetes</taxon>
        <taxon>Mycobacteriales</taxon>
        <taxon>Nocardiaceae</taxon>
        <taxon>Nocardia</taxon>
    </lineage>
</organism>
<dbReference type="GO" id="GO:0032259">
    <property type="term" value="P:methylation"/>
    <property type="evidence" value="ECO:0007669"/>
    <property type="project" value="UniProtKB-KW"/>
</dbReference>
<evidence type="ECO:0000256" key="1">
    <source>
        <dbReference type="ARBA" id="ARBA00004953"/>
    </source>
</evidence>
<sequence length="422" mass="44962">MTASVDAAKGWTGHPIVVAGIGADGWPGLGENVRSAIGDCEVVFGSARQLALLPASDIERVPWPTPLLAALPELFGRNADRRIGVLASGDPMFYGIGVTLARRFGPAALRVFPQPSSASLACARLGWPLADTPVVSVVARPLPTIVPELSEGRRILVLSEDQTTPIRIAELLCDKGFGDSSLTVLEQLGGPAERRYTGSAATWAHPPGDPLNIVAVDCRADPRTRRDTRLPGLADAAFAGDGQLTKAEVRALTVTALAPVPGEMLWDVGGGSGSIAIEWCRTHPRCRAVTFERLPARREQIATNITALGVPGITIRGEMSSELAEEKISAPDAIFLGGGLTQDGMFELCWQHLRPGGRFVANAVTAESEALLLDWSARFGGTLRKFQIYRGEALGGFTAWRPHLPVAQWIVRKPAGRRTADP</sequence>
<dbReference type="SUPFAM" id="SSF53790">
    <property type="entry name" value="Tetrapyrrole methylase"/>
    <property type="match status" value="1"/>
</dbReference>
<dbReference type="NCBIfam" id="TIGR02469">
    <property type="entry name" value="CbiT"/>
    <property type="match status" value="1"/>
</dbReference>
<keyword evidence="2" id="KW-0169">Cobalamin biosynthesis</keyword>
<dbReference type="PANTHER" id="PTHR43182:SF1">
    <property type="entry name" value="COBALT-PRECORRIN-7 C(5)-METHYLTRANSFERASE"/>
    <property type="match status" value="1"/>
</dbReference>
<evidence type="ECO:0000259" key="6">
    <source>
        <dbReference type="Pfam" id="PF00590"/>
    </source>
</evidence>
<comment type="caution">
    <text evidence="7">The sequence shown here is derived from an EMBL/GenBank/DDBJ whole genome shotgun (WGS) entry which is preliminary data.</text>
</comment>
<dbReference type="GO" id="GO:0008276">
    <property type="term" value="F:protein methyltransferase activity"/>
    <property type="evidence" value="ECO:0007669"/>
    <property type="project" value="InterPro"/>
</dbReference>
<gene>
    <name evidence="7" type="ORF">DFR71_4359</name>
</gene>
<dbReference type="STRING" id="1210063.GCA_001612665_04171"/>
<dbReference type="InterPro" id="IPR035996">
    <property type="entry name" value="4pyrrol_Methylase_sf"/>
</dbReference>
<dbReference type="CDD" id="cd02440">
    <property type="entry name" value="AdoMet_MTases"/>
    <property type="match status" value="1"/>
</dbReference>
<dbReference type="EMBL" id="SMFR01000003">
    <property type="protein sequence ID" value="TCJ95444.1"/>
    <property type="molecule type" value="Genomic_DNA"/>
</dbReference>
<evidence type="ECO:0000256" key="2">
    <source>
        <dbReference type="ARBA" id="ARBA00022573"/>
    </source>
</evidence>
<dbReference type="AlphaFoldDB" id="A0A4R1FPL3"/>
<keyword evidence="5" id="KW-0949">S-adenosyl-L-methionine</keyword>
<dbReference type="InterPro" id="IPR014777">
    <property type="entry name" value="4pyrrole_Mease_sub1"/>
</dbReference>
<reference evidence="7 8" key="1">
    <citation type="submission" date="2019-03" db="EMBL/GenBank/DDBJ databases">
        <title>Genomic Encyclopedia of Type Strains, Phase IV (KMG-IV): sequencing the most valuable type-strain genomes for metagenomic binning, comparative biology and taxonomic classification.</title>
        <authorList>
            <person name="Goeker M."/>
        </authorList>
    </citation>
    <scope>NUCLEOTIDE SEQUENCE [LARGE SCALE GENOMIC DNA]</scope>
    <source>
        <strain evidence="7 8">DSM 44684</strain>
    </source>
</reference>
<evidence type="ECO:0000313" key="8">
    <source>
        <dbReference type="Proteomes" id="UP000294856"/>
    </source>
</evidence>
<dbReference type="NCBIfam" id="TIGR02467">
    <property type="entry name" value="CbiE"/>
    <property type="match status" value="1"/>
</dbReference>
<dbReference type="SUPFAM" id="SSF53335">
    <property type="entry name" value="S-adenosyl-L-methionine-dependent methyltransferases"/>
    <property type="match status" value="1"/>
</dbReference>
<dbReference type="Pfam" id="PF00590">
    <property type="entry name" value="TP_methylase"/>
    <property type="match status" value="1"/>
</dbReference>
<feature type="domain" description="Tetrapyrrole methylase" evidence="6">
    <location>
        <begin position="16"/>
        <end position="201"/>
    </location>
</feature>
<dbReference type="Proteomes" id="UP000294856">
    <property type="component" value="Unassembled WGS sequence"/>
</dbReference>
<dbReference type="InterPro" id="IPR006365">
    <property type="entry name" value="Cbl_synth_CobL"/>
</dbReference>
<keyword evidence="3 7" id="KW-0489">Methyltransferase</keyword>
<dbReference type="InterPro" id="IPR012818">
    <property type="entry name" value="CbiE"/>
</dbReference>
<comment type="pathway">
    <text evidence="1">Cofactor biosynthesis; adenosylcobalamin biosynthesis.</text>
</comment>
<dbReference type="InterPro" id="IPR000878">
    <property type="entry name" value="4pyrrol_Mease"/>
</dbReference>
<dbReference type="UniPathway" id="UPA00148"/>
<dbReference type="PANTHER" id="PTHR43182">
    <property type="entry name" value="COBALT-PRECORRIN-6B C(15)-METHYLTRANSFERASE (DECARBOXYLATING)"/>
    <property type="match status" value="1"/>
</dbReference>
<dbReference type="CDD" id="cd11644">
    <property type="entry name" value="Precorrin-6Y-MT"/>
    <property type="match status" value="1"/>
</dbReference>
<dbReference type="Gene3D" id="3.40.50.150">
    <property type="entry name" value="Vaccinia Virus protein VP39"/>
    <property type="match status" value="1"/>
</dbReference>
<dbReference type="PIRSF" id="PIRSF036428">
    <property type="entry name" value="CobL"/>
    <property type="match status" value="1"/>
</dbReference>
<proteinExistence type="predicted"/>
<dbReference type="Gene3D" id="3.30.950.10">
    <property type="entry name" value="Methyltransferase, Cobalt-precorrin-4 Transmethylase, Domain 2"/>
    <property type="match status" value="1"/>
</dbReference>
<evidence type="ECO:0000256" key="4">
    <source>
        <dbReference type="ARBA" id="ARBA00022679"/>
    </source>
</evidence>
<keyword evidence="8" id="KW-1185">Reference proteome</keyword>
<dbReference type="Gene3D" id="3.40.1010.10">
    <property type="entry name" value="Cobalt-precorrin-4 Transmethylase, Domain 1"/>
    <property type="match status" value="1"/>
</dbReference>
<evidence type="ECO:0000256" key="3">
    <source>
        <dbReference type="ARBA" id="ARBA00022603"/>
    </source>
</evidence>